<keyword evidence="3 6" id="KW-0812">Transmembrane</keyword>
<feature type="transmembrane region" description="Helical" evidence="6">
    <location>
        <begin position="31"/>
        <end position="52"/>
    </location>
</feature>
<name>A0A7X2SZT8_ENTAG</name>
<dbReference type="PANTHER" id="PTHR42718:SF9">
    <property type="entry name" value="MAJOR FACILITATOR SUPERFAMILY MULTIDRUG TRANSPORTER MFSC"/>
    <property type="match status" value="1"/>
</dbReference>
<evidence type="ECO:0000256" key="2">
    <source>
        <dbReference type="ARBA" id="ARBA00022448"/>
    </source>
</evidence>
<dbReference type="InterPro" id="IPR036259">
    <property type="entry name" value="MFS_trans_sf"/>
</dbReference>
<proteinExistence type="predicted"/>
<keyword evidence="4 6" id="KW-1133">Transmembrane helix</keyword>
<evidence type="ECO:0000313" key="8">
    <source>
        <dbReference type="EMBL" id="MSE19519.1"/>
    </source>
</evidence>
<evidence type="ECO:0000259" key="7">
    <source>
        <dbReference type="PROSITE" id="PS50850"/>
    </source>
</evidence>
<comment type="caution">
    <text evidence="8">The sequence shown here is derived from an EMBL/GenBank/DDBJ whole genome shotgun (WGS) entry which is preliminary data.</text>
</comment>
<protein>
    <submittedName>
        <fullName evidence="8">MFS transporter</fullName>
    </submittedName>
</protein>
<dbReference type="PANTHER" id="PTHR42718">
    <property type="entry name" value="MAJOR FACILITATOR SUPERFAMILY MULTIDRUG TRANSPORTER MFSC"/>
    <property type="match status" value="1"/>
</dbReference>
<dbReference type="Gene3D" id="1.20.1250.20">
    <property type="entry name" value="MFS general substrate transporter like domains"/>
    <property type="match status" value="1"/>
</dbReference>
<feature type="transmembrane region" description="Helical" evidence="6">
    <location>
        <begin position="64"/>
        <end position="84"/>
    </location>
</feature>
<reference evidence="8 9" key="1">
    <citation type="submission" date="2019-11" db="EMBL/GenBank/DDBJ databases">
        <title>Draft Genome Sequence of Plant Growth-Promoting Rhizosphere-Associated Bacteria.</title>
        <authorList>
            <person name="Vasilyev I.Y."/>
            <person name="Radchenko V."/>
            <person name="Ilnitskaya E.V."/>
        </authorList>
    </citation>
    <scope>NUCLEOTIDE SEQUENCE [LARGE SCALE GENOMIC DNA]</scope>
    <source>
        <strain evidence="8 9">VRA_MhP_f</strain>
    </source>
</reference>
<evidence type="ECO:0000256" key="1">
    <source>
        <dbReference type="ARBA" id="ARBA00004141"/>
    </source>
</evidence>
<dbReference type="PROSITE" id="PS50850">
    <property type="entry name" value="MFS"/>
    <property type="match status" value="1"/>
</dbReference>
<dbReference type="GO" id="GO:0016020">
    <property type="term" value="C:membrane"/>
    <property type="evidence" value="ECO:0007669"/>
    <property type="project" value="UniProtKB-SubCell"/>
</dbReference>
<dbReference type="Pfam" id="PF07690">
    <property type="entry name" value="MFS_1"/>
    <property type="match status" value="1"/>
</dbReference>
<feature type="non-terminal residue" evidence="8">
    <location>
        <position position="87"/>
    </location>
</feature>
<keyword evidence="2" id="KW-0813">Transport</keyword>
<dbReference type="AlphaFoldDB" id="A0A7X2SZT8"/>
<evidence type="ECO:0000256" key="3">
    <source>
        <dbReference type="ARBA" id="ARBA00022692"/>
    </source>
</evidence>
<dbReference type="SUPFAM" id="SSF103473">
    <property type="entry name" value="MFS general substrate transporter"/>
    <property type="match status" value="1"/>
</dbReference>
<dbReference type="GO" id="GO:0022857">
    <property type="term" value="F:transmembrane transporter activity"/>
    <property type="evidence" value="ECO:0007669"/>
    <property type="project" value="InterPro"/>
</dbReference>
<feature type="domain" description="Major facilitator superfamily (MFS) profile" evidence="7">
    <location>
        <begin position="1"/>
        <end position="87"/>
    </location>
</feature>
<dbReference type="EMBL" id="WKLC01002869">
    <property type="protein sequence ID" value="MSE19519.1"/>
    <property type="molecule type" value="Genomic_DNA"/>
</dbReference>
<keyword evidence="5 6" id="KW-0472">Membrane</keyword>
<gene>
    <name evidence="8" type="ORF">GKC49_31785</name>
</gene>
<accession>A0A7X2SZT8</accession>
<evidence type="ECO:0000256" key="5">
    <source>
        <dbReference type="ARBA" id="ARBA00023136"/>
    </source>
</evidence>
<comment type="subcellular location">
    <subcellularLocation>
        <location evidence="1">Membrane</location>
        <topology evidence="1">Multi-pass membrane protein</topology>
    </subcellularLocation>
</comment>
<evidence type="ECO:0000256" key="4">
    <source>
        <dbReference type="ARBA" id="ARBA00022989"/>
    </source>
</evidence>
<dbReference type="Proteomes" id="UP000461948">
    <property type="component" value="Unassembled WGS sequence"/>
</dbReference>
<sequence length="87" mass="8861">ALGIWGAVAGIATATGPVVTQIFLQTIGWRWIMWINIPVALIALIFAVICLPGTPGNGAKSKELLSNAIAGIALAAIILGLELLNGG</sequence>
<feature type="non-terminal residue" evidence="8">
    <location>
        <position position="1"/>
    </location>
</feature>
<organism evidence="8 9">
    <name type="scientific">Enterobacter agglomerans</name>
    <name type="common">Erwinia herbicola</name>
    <name type="synonym">Pantoea agglomerans</name>
    <dbReference type="NCBI Taxonomy" id="549"/>
    <lineage>
        <taxon>Bacteria</taxon>
        <taxon>Pseudomonadati</taxon>
        <taxon>Pseudomonadota</taxon>
        <taxon>Gammaproteobacteria</taxon>
        <taxon>Enterobacterales</taxon>
        <taxon>Erwiniaceae</taxon>
        <taxon>Pantoea</taxon>
        <taxon>Pantoea agglomerans group</taxon>
    </lineage>
</organism>
<dbReference type="InterPro" id="IPR020846">
    <property type="entry name" value="MFS_dom"/>
</dbReference>
<dbReference type="InterPro" id="IPR011701">
    <property type="entry name" value="MFS"/>
</dbReference>
<evidence type="ECO:0000313" key="9">
    <source>
        <dbReference type="Proteomes" id="UP000461948"/>
    </source>
</evidence>
<evidence type="ECO:0000256" key="6">
    <source>
        <dbReference type="SAM" id="Phobius"/>
    </source>
</evidence>